<keyword evidence="8" id="KW-0498">Mitosis</keyword>
<evidence type="ECO:0000256" key="3">
    <source>
        <dbReference type="ARBA" id="ARBA00010809"/>
    </source>
</evidence>
<dbReference type="KEGG" id="bgt:106058720"/>
<dbReference type="GO" id="GO:0007095">
    <property type="term" value="P:mitotic G2 DNA damage checkpoint signaling"/>
    <property type="evidence" value="ECO:0007669"/>
    <property type="project" value="TreeGrafter"/>
</dbReference>
<evidence type="ECO:0000256" key="4">
    <source>
        <dbReference type="ARBA" id="ARBA00019437"/>
    </source>
</evidence>
<evidence type="ECO:0000256" key="14">
    <source>
        <dbReference type="ARBA" id="ARBA00030984"/>
    </source>
</evidence>
<dbReference type="Gene3D" id="3.40.50.410">
    <property type="entry name" value="von Willebrand factor, type A domain"/>
    <property type="match status" value="1"/>
</dbReference>
<keyword evidence="12" id="KW-0539">Nucleus</keyword>
<evidence type="ECO:0000256" key="2">
    <source>
        <dbReference type="ARBA" id="ARBA00004496"/>
    </source>
</evidence>
<evidence type="ECO:0000256" key="11">
    <source>
        <dbReference type="ARBA" id="ARBA00023204"/>
    </source>
</evidence>
<evidence type="ECO:0000256" key="9">
    <source>
        <dbReference type="ARBA" id="ARBA00022786"/>
    </source>
</evidence>
<dbReference type="InterPro" id="IPR036465">
    <property type="entry name" value="vWFA_dom_sf"/>
</dbReference>
<evidence type="ECO:0000313" key="17">
    <source>
        <dbReference type="EnsemblMetazoa" id="BGLB021373-PA"/>
    </source>
</evidence>
<gene>
    <name evidence="17" type="primary">106058720</name>
</gene>
<dbReference type="OrthoDB" id="547311at2759"/>
<dbReference type="STRING" id="6526.A0A2C9KMD8"/>
<keyword evidence="7" id="KW-0227">DNA damage</keyword>
<dbReference type="VEuPathDB" id="VectorBase:BGLAX_047224"/>
<evidence type="ECO:0000256" key="5">
    <source>
        <dbReference type="ARBA" id="ARBA00022490"/>
    </source>
</evidence>
<dbReference type="EnsemblMetazoa" id="BGLB021373-RA">
    <property type="protein sequence ID" value="BGLB021373-PA"/>
    <property type="gene ID" value="BGLB021373"/>
</dbReference>
<dbReference type="PANTHER" id="PTHR15660">
    <property type="entry name" value="BRISC AND BRCA1-A COMPLEX MEMBER 1"/>
    <property type="match status" value="1"/>
</dbReference>
<evidence type="ECO:0000256" key="8">
    <source>
        <dbReference type="ARBA" id="ARBA00022776"/>
    </source>
</evidence>
<protein>
    <recommendedName>
        <fullName evidence="4">BRISC and BRCA1-A complex member 1</fullName>
    </recommendedName>
    <alternativeName>
        <fullName evidence="14">Mediator of RAP80 interactions and targeting subunit of 40 kDa</fullName>
    </alternativeName>
    <alternativeName>
        <fullName evidence="15">New component of the BRCA1-A complex</fullName>
    </alternativeName>
</protein>
<organism evidence="17 18">
    <name type="scientific">Biomphalaria glabrata</name>
    <name type="common">Bloodfluke planorb</name>
    <name type="synonym">Freshwater snail</name>
    <dbReference type="NCBI Taxonomy" id="6526"/>
    <lineage>
        <taxon>Eukaryota</taxon>
        <taxon>Metazoa</taxon>
        <taxon>Spiralia</taxon>
        <taxon>Lophotrochozoa</taxon>
        <taxon>Mollusca</taxon>
        <taxon>Gastropoda</taxon>
        <taxon>Heterobranchia</taxon>
        <taxon>Euthyneura</taxon>
        <taxon>Panpulmonata</taxon>
        <taxon>Hygrophila</taxon>
        <taxon>Lymnaeoidea</taxon>
        <taxon>Planorbidae</taxon>
        <taxon>Biomphalaria</taxon>
    </lineage>
</organism>
<dbReference type="GO" id="GO:0070531">
    <property type="term" value="C:BRCA1-A complex"/>
    <property type="evidence" value="ECO:0007669"/>
    <property type="project" value="InterPro"/>
</dbReference>
<proteinExistence type="inferred from homology"/>
<dbReference type="GO" id="GO:0070552">
    <property type="term" value="C:BRISC complex"/>
    <property type="evidence" value="ECO:0007669"/>
    <property type="project" value="InterPro"/>
</dbReference>
<keyword evidence="10" id="KW-0156">Chromatin regulator</keyword>
<dbReference type="PANTHER" id="PTHR15660:SF1">
    <property type="entry name" value="BRISC AND BRCA1-A COMPLEX MEMBER 1"/>
    <property type="match status" value="1"/>
</dbReference>
<evidence type="ECO:0000256" key="16">
    <source>
        <dbReference type="SAM" id="MobiDB-lite"/>
    </source>
</evidence>
<dbReference type="GO" id="GO:0045739">
    <property type="term" value="P:positive regulation of DNA repair"/>
    <property type="evidence" value="ECO:0007669"/>
    <property type="project" value="InterPro"/>
</dbReference>
<reference evidence="17" key="1">
    <citation type="submission" date="2020-05" db="UniProtKB">
        <authorList>
            <consortium name="EnsemblMetazoa"/>
        </authorList>
    </citation>
    <scope>IDENTIFICATION</scope>
    <source>
        <strain evidence="17">BB02</strain>
    </source>
</reference>
<dbReference type="GO" id="GO:0051301">
    <property type="term" value="P:cell division"/>
    <property type="evidence" value="ECO:0007669"/>
    <property type="project" value="UniProtKB-KW"/>
</dbReference>
<evidence type="ECO:0000313" key="18">
    <source>
        <dbReference type="Proteomes" id="UP000076420"/>
    </source>
</evidence>
<evidence type="ECO:0000256" key="6">
    <source>
        <dbReference type="ARBA" id="ARBA00022618"/>
    </source>
</evidence>
<evidence type="ECO:0000256" key="15">
    <source>
        <dbReference type="ARBA" id="ARBA00031038"/>
    </source>
</evidence>
<accession>A0A2C9KMD8</accession>
<keyword evidence="13" id="KW-0131">Cell cycle</keyword>
<keyword evidence="6" id="KW-0132">Cell division</keyword>
<evidence type="ECO:0000256" key="7">
    <source>
        <dbReference type="ARBA" id="ARBA00022763"/>
    </source>
</evidence>
<dbReference type="GO" id="GO:0005737">
    <property type="term" value="C:cytoplasm"/>
    <property type="evidence" value="ECO:0007669"/>
    <property type="project" value="UniProtKB-SubCell"/>
</dbReference>
<evidence type="ECO:0000256" key="10">
    <source>
        <dbReference type="ARBA" id="ARBA00022853"/>
    </source>
</evidence>
<comment type="similarity">
    <text evidence="3">Belongs to the BABAM1 family.</text>
</comment>
<dbReference type="VEuPathDB" id="VectorBase:BGLB021373"/>
<comment type="subcellular location">
    <subcellularLocation>
        <location evidence="2">Cytoplasm</location>
    </subcellularLocation>
    <subcellularLocation>
        <location evidence="1">Nucleus</location>
    </subcellularLocation>
</comment>
<dbReference type="InterPro" id="IPR026126">
    <property type="entry name" value="BABAM1"/>
</dbReference>
<dbReference type="SUPFAM" id="SSF53300">
    <property type="entry name" value="vWA-like"/>
    <property type="match status" value="1"/>
</dbReference>
<dbReference type="Proteomes" id="UP000076420">
    <property type="component" value="Unassembled WGS sequence"/>
</dbReference>
<dbReference type="CDD" id="cd21502">
    <property type="entry name" value="vWA_BABAM1"/>
    <property type="match status" value="1"/>
</dbReference>
<dbReference type="GO" id="GO:0006302">
    <property type="term" value="P:double-strand break repair"/>
    <property type="evidence" value="ECO:0007669"/>
    <property type="project" value="TreeGrafter"/>
</dbReference>
<evidence type="ECO:0000256" key="12">
    <source>
        <dbReference type="ARBA" id="ARBA00023242"/>
    </source>
</evidence>
<dbReference type="GO" id="GO:0006325">
    <property type="term" value="P:chromatin organization"/>
    <property type="evidence" value="ECO:0007669"/>
    <property type="project" value="UniProtKB-KW"/>
</dbReference>
<keyword evidence="11" id="KW-0234">DNA repair</keyword>
<evidence type="ECO:0000256" key="1">
    <source>
        <dbReference type="ARBA" id="ARBA00004123"/>
    </source>
</evidence>
<dbReference type="AlphaFoldDB" id="A0A2C9KMD8"/>
<keyword evidence="9" id="KW-0833">Ubl conjugation pathway</keyword>
<name>A0A2C9KMD8_BIOGL</name>
<evidence type="ECO:0000256" key="13">
    <source>
        <dbReference type="ARBA" id="ARBA00023306"/>
    </source>
</evidence>
<sequence>MRNDVITTSCVMASSIVKNELDSDSINIVQDIDTKSGPNTYTPNASVIDTSSNINDVNIPPCNLQSTANDNLQNKLIESKEHLDVSNNKPTENESVDGKPLQNEFHGPILPSVNCPEKIILCLDLSDEMNTTTFKSKAGDKYSGLELGKRAIRMFVLHKSQMNPKHEFAFLIFHEDSTMIQSFTPRAQDILTALDDSIIETHKSGPFNLANLYETIKANIEVPAANETCELLPPPYIVRVILVYGRSQSVPVVTNTTAKEELESSPYFFTDVLYIHESPSELNQCEEIFNVLCKLDHNGFSYIFEVCKYTPILNSGAKLLAHPLQRPRQLEACYKLKQEEAVS</sequence>
<feature type="region of interest" description="Disordered" evidence="16">
    <location>
        <begin position="81"/>
        <end position="103"/>
    </location>
</feature>
<keyword evidence="5" id="KW-0963">Cytoplasm</keyword>
<dbReference type="GO" id="GO:0016604">
    <property type="term" value="C:nuclear body"/>
    <property type="evidence" value="ECO:0007669"/>
    <property type="project" value="TreeGrafter"/>
</dbReference>